<dbReference type="PANTHER" id="PTHR10992:SF1083">
    <property type="entry name" value="METHYLESTERASE 1"/>
    <property type="match status" value="1"/>
</dbReference>
<dbReference type="PANTHER" id="PTHR10992">
    <property type="entry name" value="METHYLESTERASE FAMILY MEMBER"/>
    <property type="match status" value="1"/>
</dbReference>
<sequence>MVWLGIICTEDKGLPSDFQRWLVKNIGVAEVKEIVHADHMPMLSKPQELCKFLLEISSKFM</sequence>
<dbReference type="SUPFAM" id="SSF53474">
    <property type="entry name" value="alpha/beta-Hydrolases"/>
    <property type="match status" value="1"/>
</dbReference>
<proteinExistence type="inferred from homology"/>
<dbReference type="OrthoDB" id="408373at2759"/>
<dbReference type="Gramene" id="CDP20013">
    <property type="protein sequence ID" value="CDP20013"/>
    <property type="gene ID" value="GSCOC_T00012570001"/>
</dbReference>
<dbReference type="STRING" id="49390.A0A068VK12"/>
<organism evidence="4 5">
    <name type="scientific">Coffea canephora</name>
    <name type="common">Robusta coffee</name>
    <dbReference type="NCBI Taxonomy" id="49390"/>
    <lineage>
        <taxon>Eukaryota</taxon>
        <taxon>Viridiplantae</taxon>
        <taxon>Streptophyta</taxon>
        <taxon>Embryophyta</taxon>
        <taxon>Tracheophyta</taxon>
        <taxon>Spermatophyta</taxon>
        <taxon>Magnoliopsida</taxon>
        <taxon>eudicotyledons</taxon>
        <taxon>Gunneridae</taxon>
        <taxon>Pentapetalae</taxon>
        <taxon>asterids</taxon>
        <taxon>lamiids</taxon>
        <taxon>Gentianales</taxon>
        <taxon>Rubiaceae</taxon>
        <taxon>Ixoroideae</taxon>
        <taxon>Gardenieae complex</taxon>
        <taxon>Bertiereae - Coffeeae clade</taxon>
        <taxon>Coffeeae</taxon>
        <taxon>Coffea</taxon>
    </lineage>
</organism>
<keyword evidence="5" id="KW-1185">Reference proteome</keyword>
<dbReference type="GO" id="GO:0080031">
    <property type="term" value="F:methyl salicylate esterase activity"/>
    <property type="evidence" value="ECO:0007669"/>
    <property type="project" value="TreeGrafter"/>
</dbReference>
<comment type="similarity">
    <text evidence="1">Belongs to the AB hydrolase superfamily.</text>
</comment>
<reference evidence="5" key="1">
    <citation type="journal article" date="2014" name="Science">
        <title>The coffee genome provides insight into the convergent evolution of caffeine biosynthesis.</title>
        <authorList>
            <person name="Denoeud F."/>
            <person name="Carretero-Paulet L."/>
            <person name="Dereeper A."/>
            <person name="Droc G."/>
            <person name="Guyot R."/>
            <person name="Pietrella M."/>
            <person name="Zheng C."/>
            <person name="Alberti A."/>
            <person name="Anthony F."/>
            <person name="Aprea G."/>
            <person name="Aury J.M."/>
            <person name="Bento P."/>
            <person name="Bernard M."/>
            <person name="Bocs S."/>
            <person name="Campa C."/>
            <person name="Cenci A."/>
            <person name="Combes M.C."/>
            <person name="Crouzillat D."/>
            <person name="Da Silva C."/>
            <person name="Daddiego L."/>
            <person name="De Bellis F."/>
            <person name="Dussert S."/>
            <person name="Garsmeur O."/>
            <person name="Gayraud T."/>
            <person name="Guignon V."/>
            <person name="Jahn K."/>
            <person name="Jamilloux V."/>
            <person name="Joet T."/>
            <person name="Labadie K."/>
            <person name="Lan T."/>
            <person name="Leclercq J."/>
            <person name="Lepelley M."/>
            <person name="Leroy T."/>
            <person name="Li L.T."/>
            <person name="Librado P."/>
            <person name="Lopez L."/>
            <person name="Munoz A."/>
            <person name="Noel B."/>
            <person name="Pallavicini A."/>
            <person name="Perrotta G."/>
            <person name="Poncet V."/>
            <person name="Pot D."/>
            <person name="Priyono X."/>
            <person name="Rigoreau M."/>
            <person name="Rouard M."/>
            <person name="Rozas J."/>
            <person name="Tranchant-Dubreuil C."/>
            <person name="VanBuren R."/>
            <person name="Zhang Q."/>
            <person name="Andrade A.C."/>
            <person name="Argout X."/>
            <person name="Bertrand B."/>
            <person name="de Kochko A."/>
            <person name="Graziosi G."/>
            <person name="Henry R.J."/>
            <person name="Jayarama X."/>
            <person name="Ming R."/>
            <person name="Nagai C."/>
            <person name="Rounsley S."/>
            <person name="Sankoff D."/>
            <person name="Giuliano G."/>
            <person name="Albert V.A."/>
            <person name="Wincker P."/>
            <person name="Lashermes P."/>
        </authorList>
    </citation>
    <scope>NUCLEOTIDE SEQUENCE [LARGE SCALE GENOMIC DNA]</scope>
    <source>
        <strain evidence="5">cv. DH200-94</strain>
    </source>
</reference>
<dbReference type="EMBL" id="HG739914">
    <property type="protein sequence ID" value="CDP20013.1"/>
    <property type="molecule type" value="Genomic_DNA"/>
</dbReference>
<evidence type="ECO:0000256" key="1">
    <source>
        <dbReference type="ARBA" id="ARBA00008645"/>
    </source>
</evidence>
<dbReference type="GO" id="GO:0080030">
    <property type="term" value="F:methyl indole-3-acetate esterase activity"/>
    <property type="evidence" value="ECO:0007669"/>
    <property type="project" value="TreeGrafter"/>
</dbReference>
<dbReference type="GO" id="GO:0009694">
    <property type="term" value="P:jasmonic acid metabolic process"/>
    <property type="evidence" value="ECO:0007669"/>
    <property type="project" value="TreeGrafter"/>
</dbReference>
<keyword evidence="2" id="KW-0719">Serine esterase</keyword>
<gene>
    <name evidence="4" type="ORF">GSCOC_T00012570001</name>
</gene>
<dbReference type="GO" id="GO:0080032">
    <property type="term" value="F:methyl jasmonate esterase activity"/>
    <property type="evidence" value="ECO:0007669"/>
    <property type="project" value="TreeGrafter"/>
</dbReference>
<dbReference type="PhylomeDB" id="A0A068VK12"/>
<name>A0A068VK12_COFCA</name>
<dbReference type="GO" id="GO:0009696">
    <property type="term" value="P:salicylic acid metabolic process"/>
    <property type="evidence" value="ECO:0007669"/>
    <property type="project" value="TreeGrafter"/>
</dbReference>
<keyword evidence="3" id="KW-0378">Hydrolase</keyword>
<dbReference type="Gene3D" id="3.40.50.1820">
    <property type="entry name" value="alpha/beta hydrolase"/>
    <property type="match status" value="1"/>
</dbReference>
<dbReference type="AlphaFoldDB" id="A0A068VK12"/>
<protein>
    <submittedName>
        <fullName evidence="4">DH200=94 genomic scaffold, scaffold_830</fullName>
    </submittedName>
</protein>
<accession>A0A068VK12</accession>
<dbReference type="Proteomes" id="UP000295252">
    <property type="component" value="Unassembled WGS sequence"/>
</dbReference>
<evidence type="ECO:0000313" key="4">
    <source>
        <dbReference type="EMBL" id="CDP20013.1"/>
    </source>
</evidence>
<dbReference type="InParanoid" id="A0A068VK12"/>
<evidence type="ECO:0000256" key="2">
    <source>
        <dbReference type="ARBA" id="ARBA00022487"/>
    </source>
</evidence>
<evidence type="ECO:0000256" key="3">
    <source>
        <dbReference type="ARBA" id="ARBA00022801"/>
    </source>
</evidence>
<dbReference type="InterPro" id="IPR029058">
    <property type="entry name" value="AB_hydrolase_fold"/>
</dbReference>
<dbReference type="InterPro" id="IPR045889">
    <property type="entry name" value="MES/HNL"/>
</dbReference>
<evidence type="ECO:0000313" key="5">
    <source>
        <dbReference type="Proteomes" id="UP000295252"/>
    </source>
</evidence>